<feature type="domain" description="HTH marR-type" evidence="6">
    <location>
        <begin position="16"/>
        <end position="146"/>
    </location>
</feature>
<keyword evidence="5" id="KW-0804">Transcription</keyword>
<dbReference type="PANTHER" id="PTHR33164">
    <property type="entry name" value="TRANSCRIPTIONAL REGULATOR, MARR FAMILY"/>
    <property type="match status" value="1"/>
</dbReference>
<dbReference type="EMBL" id="BMMK01000027">
    <property type="protein sequence ID" value="GGM71639.1"/>
    <property type="molecule type" value="Genomic_DNA"/>
</dbReference>
<organism evidence="7 8">
    <name type="scientific">Longimycelium tulufanense</name>
    <dbReference type="NCBI Taxonomy" id="907463"/>
    <lineage>
        <taxon>Bacteria</taxon>
        <taxon>Bacillati</taxon>
        <taxon>Actinomycetota</taxon>
        <taxon>Actinomycetes</taxon>
        <taxon>Pseudonocardiales</taxon>
        <taxon>Pseudonocardiaceae</taxon>
        <taxon>Longimycelium</taxon>
    </lineage>
</organism>
<dbReference type="PROSITE" id="PS50995">
    <property type="entry name" value="HTH_MARR_2"/>
    <property type="match status" value="1"/>
</dbReference>
<dbReference type="SUPFAM" id="SSF46785">
    <property type="entry name" value="Winged helix' DNA-binding domain"/>
    <property type="match status" value="1"/>
</dbReference>
<dbReference type="FunFam" id="1.10.10.10:FF:000163">
    <property type="entry name" value="MarR family transcriptional regulator"/>
    <property type="match status" value="1"/>
</dbReference>
<dbReference type="GO" id="GO:0005737">
    <property type="term" value="C:cytoplasm"/>
    <property type="evidence" value="ECO:0007669"/>
    <property type="project" value="UniProtKB-SubCell"/>
</dbReference>
<evidence type="ECO:0000256" key="3">
    <source>
        <dbReference type="ARBA" id="ARBA00023015"/>
    </source>
</evidence>
<evidence type="ECO:0000256" key="4">
    <source>
        <dbReference type="ARBA" id="ARBA00023125"/>
    </source>
</evidence>
<reference evidence="7" key="2">
    <citation type="submission" date="2020-09" db="EMBL/GenBank/DDBJ databases">
        <authorList>
            <person name="Sun Q."/>
            <person name="Zhou Y."/>
        </authorList>
    </citation>
    <scope>NUCLEOTIDE SEQUENCE</scope>
    <source>
        <strain evidence="7">CGMCC 4.5737</strain>
    </source>
</reference>
<keyword evidence="4" id="KW-0238">DNA-binding</keyword>
<comment type="caution">
    <text evidence="7">The sequence shown here is derived from an EMBL/GenBank/DDBJ whole genome shotgun (WGS) entry which is preliminary data.</text>
</comment>
<sequence length="166" mass="18202">MTGAESGHGAEDLALDRQLCFALYAASRAVTTLYRPVLDALGLTYPQYLVLLVLWEHDDRTVGELGKALHLDSGTLSPLLKRLEAAGLVWRRRGVDDERSVRVGLTGIGRALRDRVTEMPSRIACATGMDPDEVAGLRTALTRLADRVNRTRLEPGVILQQRGEPT</sequence>
<dbReference type="CDD" id="cd00090">
    <property type="entry name" value="HTH_ARSR"/>
    <property type="match status" value="1"/>
</dbReference>
<dbReference type="SMART" id="SM00347">
    <property type="entry name" value="HTH_MARR"/>
    <property type="match status" value="1"/>
</dbReference>
<dbReference type="Pfam" id="PF22381">
    <property type="entry name" value="Staph_reg_Sar_Rot"/>
    <property type="match status" value="1"/>
</dbReference>
<evidence type="ECO:0000256" key="5">
    <source>
        <dbReference type="ARBA" id="ARBA00023163"/>
    </source>
</evidence>
<dbReference type="InterPro" id="IPR011991">
    <property type="entry name" value="ArsR-like_HTH"/>
</dbReference>
<name>A0A8J3CHU9_9PSEU</name>
<accession>A0A8J3CHU9</accession>
<comment type="subcellular location">
    <subcellularLocation>
        <location evidence="1">Cytoplasm</location>
    </subcellularLocation>
</comment>
<dbReference type="InterPro" id="IPR055166">
    <property type="entry name" value="Transc_reg_Sar_Rot_HTH"/>
</dbReference>
<dbReference type="AlphaFoldDB" id="A0A8J3CHU9"/>
<dbReference type="GO" id="GO:0003677">
    <property type="term" value="F:DNA binding"/>
    <property type="evidence" value="ECO:0007669"/>
    <property type="project" value="UniProtKB-KW"/>
</dbReference>
<dbReference type="Proteomes" id="UP000637578">
    <property type="component" value="Unassembled WGS sequence"/>
</dbReference>
<dbReference type="PANTHER" id="PTHR33164:SF5">
    <property type="entry name" value="ORGANIC HYDROPEROXIDE RESISTANCE TRANSCRIPTIONAL REGULATOR"/>
    <property type="match status" value="1"/>
</dbReference>
<evidence type="ECO:0000256" key="1">
    <source>
        <dbReference type="ARBA" id="ARBA00004496"/>
    </source>
</evidence>
<dbReference type="InterPro" id="IPR039422">
    <property type="entry name" value="MarR/SlyA-like"/>
</dbReference>
<dbReference type="RefSeq" id="WP_229686664.1">
    <property type="nucleotide sequence ID" value="NZ_BMMK01000027.1"/>
</dbReference>
<keyword evidence="3" id="KW-0805">Transcription regulation</keyword>
<gene>
    <name evidence="7" type="ORF">GCM10012275_47620</name>
</gene>
<dbReference type="InterPro" id="IPR036390">
    <property type="entry name" value="WH_DNA-bd_sf"/>
</dbReference>
<evidence type="ECO:0000259" key="6">
    <source>
        <dbReference type="PROSITE" id="PS50995"/>
    </source>
</evidence>
<evidence type="ECO:0000313" key="8">
    <source>
        <dbReference type="Proteomes" id="UP000637578"/>
    </source>
</evidence>
<evidence type="ECO:0000313" key="7">
    <source>
        <dbReference type="EMBL" id="GGM71639.1"/>
    </source>
</evidence>
<keyword evidence="2" id="KW-0963">Cytoplasm</keyword>
<keyword evidence="8" id="KW-1185">Reference proteome</keyword>
<dbReference type="InterPro" id="IPR000835">
    <property type="entry name" value="HTH_MarR-typ"/>
</dbReference>
<evidence type="ECO:0000256" key="2">
    <source>
        <dbReference type="ARBA" id="ARBA00022490"/>
    </source>
</evidence>
<dbReference type="PRINTS" id="PR00598">
    <property type="entry name" value="HTHMARR"/>
</dbReference>
<dbReference type="GO" id="GO:0006950">
    <property type="term" value="P:response to stress"/>
    <property type="evidence" value="ECO:0007669"/>
    <property type="project" value="TreeGrafter"/>
</dbReference>
<dbReference type="GO" id="GO:0003700">
    <property type="term" value="F:DNA-binding transcription factor activity"/>
    <property type="evidence" value="ECO:0007669"/>
    <property type="project" value="InterPro"/>
</dbReference>
<proteinExistence type="predicted"/>
<dbReference type="InterPro" id="IPR036388">
    <property type="entry name" value="WH-like_DNA-bd_sf"/>
</dbReference>
<dbReference type="Gene3D" id="1.10.10.10">
    <property type="entry name" value="Winged helix-like DNA-binding domain superfamily/Winged helix DNA-binding domain"/>
    <property type="match status" value="1"/>
</dbReference>
<protein>
    <submittedName>
        <fullName evidence="7">MarR family transcriptional regulator</fullName>
    </submittedName>
</protein>
<reference evidence="7" key="1">
    <citation type="journal article" date="2014" name="Int. J. Syst. Evol. Microbiol.">
        <title>Complete genome sequence of Corynebacterium casei LMG S-19264T (=DSM 44701T), isolated from a smear-ripened cheese.</title>
        <authorList>
            <consortium name="US DOE Joint Genome Institute (JGI-PGF)"/>
            <person name="Walter F."/>
            <person name="Albersmeier A."/>
            <person name="Kalinowski J."/>
            <person name="Ruckert C."/>
        </authorList>
    </citation>
    <scope>NUCLEOTIDE SEQUENCE</scope>
    <source>
        <strain evidence="7">CGMCC 4.5737</strain>
    </source>
</reference>